<organism evidence="1">
    <name type="scientific">Anguilla anguilla</name>
    <name type="common">European freshwater eel</name>
    <name type="synonym">Muraena anguilla</name>
    <dbReference type="NCBI Taxonomy" id="7936"/>
    <lineage>
        <taxon>Eukaryota</taxon>
        <taxon>Metazoa</taxon>
        <taxon>Chordata</taxon>
        <taxon>Craniata</taxon>
        <taxon>Vertebrata</taxon>
        <taxon>Euteleostomi</taxon>
        <taxon>Actinopterygii</taxon>
        <taxon>Neopterygii</taxon>
        <taxon>Teleostei</taxon>
        <taxon>Anguilliformes</taxon>
        <taxon>Anguillidae</taxon>
        <taxon>Anguilla</taxon>
    </lineage>
</organism>
<name>A0A0E9RKX7_ANGAN</name>
<sequence>MMSSIVQTMCKNHVLTKRIQFSFTVPGFFITPVSTPTEVCMQL</sequence>
<reference evidence="1" key="2">
    <citation type="journal article" date="2015" name="Fish Shellfish Immunol.">
        <title>Early steps in the European eel (Anguilla anguilla)-Vibrio vulnificus interaction in the gills: Role of the RtxA13 toxin.</title>
        <authorList>
            <person name="Callol A."/>
            <person name="Pajuelo D."/>
            <person name="Ebbesson L."/>
            <person name="Teles M."/>
            <person name="MacKenzie S."/>
            <person name="Amaro C."/>
        </authorList>
    </citation>
    <scope>NUCLEOTIDE SEQUENCE</scope>
</reference>
<dbReference type="AlphaFoldDB" id="A0A0E9RKX7"/>
<evidence type="ECO:0000313" key="1">
    <source>
        <dbReference type="EMBL" id="JAH29776.1"/>
    </source>
</evidence>
<protein>
    <submittedName>
        <fullName evidence="1">Uncharacterized protein</fullName>
    </submittedName>
</protein>
<dbReference type="EMBL" id="GBXM01078801">
    <property type="protein sequence ID" value="JAH29776.1"/>
    <property type="molecule type" value="Transcribed_RNA"/>
</dbReference>
<accession>A0A0E9RKX7</accession>
<reference evidence="1" key="1">
    <citation type="submission" date="2014-11" db="EMBL/GenBank/DDBJ databases">
        <authorList>
            <person name="Amaro Gonzalez C."/>
        </authorList>
    </citation>
    <scope>NUCLEOTIDE SEQUENCE</scope>
</reference>
<proteinExistence type="predicted"/>